<proteinExistence type="predicted"/>
<reference evidence="2" key="1">
    <citation type="journal article" date="2014" name="Science">
        <title>Ancient hybridizations among the ancestral genomes of bread wheat.</title>
        <authorList>
            <consortium name="International Wheat Genome Sequencing Consortium,"/>
            <person name="Marcussen T."/>
            <person name="Sandve S.R."/>
            <person name="Heier L."/>
            <person name="Spannagl M."/>
            <person name="Pfeifer M."/>
            <person name="Jakobsen K.S."/>
            <person name="Wulff B.B."/>
            <person name="Steuernagel B."/>
            <person name="Mayer K.F."/>
            <person name="Olsen O.A."/>
        </authorList>
    </citation>
    <scope>NUCLEOTIDE SEQUENCE [LARGE SCALE GENOMIC DNA]</scope>
    <source>
        <strain evidence="2">cv. AL8/78</strain>
    </source>
</reference>
<sequence length="80" mass="9088">MVCSGGMRVLAIVEFCAQKQTRLTCRFFVLSDTDSDSMLEQYRRFSFLFLLAWNADTQSSFVLVDSDASRLLSDHLNLLG</sequence>
<name>A0A453EL99_AEGTS</name>
<dbReference type="Gramene" id="AET3Gv20387600.1">
    <property type="protein sequence ID" value="AET3Gv20387600.1"/>
    <property type="gene ID" value="AET3Gv20387600"/>
</dbReference>
<reference evidence="2" key="2">
    <citation type="journal article" date="2017" name="Nat. Plants">
        <title>The Aegilops tauschii genome reveals multiple impacts of transposons.</title>
        <authorList>
            <person name="Zhao G."/>
            <person name="Zou C."/>
            <person name="Li K."/>
            <person name="Wang K."/>
            <person name="Li T."/>
            <person name="Gao L."/>
            <person name="Zhang X."/>
            <person name="Wang H."/>
            <person name="Yang Z."/>
            <person name="Liu X."/>
            <person name="Jiang W."/>
            <person name="Mao L."/>
            <person name="Kong X."/>
            <person name="Jiao Y."/>
            <person name="Jia J."/>
        </authorList>
    </citation>
    <scope>NUCLEOTIDE SEQUENCE [LARGE SCALE GENOMIC DNA]</scope>
    <source>
        <strain evidence="2">cv. AL8/78</strain>
    </source>
</reference>
<reference evidence="1" key="5">
    <citation type="journal article" date="2021" name="G3 (Bethesda)">
        <title>Aegilops tauschii genome assembly Aet v5.0 features greater sequence contiguity and improved annotation.</title>
        <authorList>
            <person name="Wang L."/>
            <person name="Zhu T."/>
            <person name="Rodriguez J.C."/>
            <person name="Deal K.R."/>
            <person name="Dubcovsky J."/>
            <person name="McGuire P.E."/>
            <person name="Lux T."/>
            <person name="Spannagl M."/>
            <person name="Mayer K.F.X."/>
            <person name="Baldrich P."/>
            <person name="Meyers B.C."/>
            <person name="Huo N."/>
            <person name="Gu Y.Q."/>
            <person name="Zhou H."/>
            <person name="Devos K.M."/>
            <person name="Bennetzen J.L."/>
            <person name="Unver T."/>
            <person name="Budak H."/>
            <person name="Gulick P.J."/>
            <person name="Galiba G."/>
            <person name="Kalapos B."/>
            <person name="Nelson D.R."/>
            <person name="Li P."/>
            <person name="You F.M."/>
            <person name="Luo M.C."/>
            <person name="Dvorak J."/>
        </authorList>
    </citation>
    <scope>NUCLEOTIDE SEQUENCE [LARGE SCALE GENOMIC DNA]</scope>
    <source>
        <strain evidence="1">cv. AL8/78</strain>
    </source>
</reference>
<organism evidence="1 2">
    <name type="scientific">Aegilops tauschii subsp. strangulata</name>
    <name type="common">Goatgrass</name>
    <dbReference type="NCBI Taxonomy" id="200361"/>
    <lineage>
        <taxon>Eukaryota</taxon>
        <taxon>Viridiplantae</taxon>
        <taxon>Streptophyta</taxon>
        <taxon>Embryophyta</taxon>
        <taxon>Tracheophyta</taxon>
        <taxon>Spermatophyta</taxon>
        <taxon>Magnoliopsida</taxon>
        <taxon>Liliopsida</taxon>
        <taxon>Poales</taxon>
        <taxon>Poaceae</taxon>
        <taxon>BOP clade</taxon>
        <taxon>Pooideae</taxon>
        <taxon>Triticodae</taxon>
        <taxon>Triticeae</taxon>
        <taxon>Triticinae</taxon>
        <taxon>Aegilops</taxon>
    </lineage>
</organism>
<protein>
    <submittedName>
        <fullName evidence="1">Uncharacterized protein</fullName>
    </submittedName>
</protein>
<dbReference type="Proteomes" id="UP000015105">
    <property type="component" value="Chromosome 3D"/>
</dbReference>
<reference evidence="1" key="4">
    <citation type="submission" date="2019-03" db="UniProtKB">
        <authorList>
            <consortium name="EnsemblPlants"/>
        </authorList>
    </citation>
    <scope>IDENTIFICATION</scope>
</reference>
<evidence type="ECO:0000313" key="2">
    <source>
        <dbReference type="Proteomes" id="UP000015105"/>
    </source>
</evidence>
<reference evidence="1" key="3">
    <citation type="journal article" date="2017" name="Nature">
        <title>Genome sequence of the progenitor of the wheat D genome Aegilops tauschii.</title>
        <authorList>
            <person name="Luo M.C."/>
            <person name="Gu Y.Q."/>
            <person name="Puiu D."/>
            <person name="Wang H."/>
            <person name="Twardziok S.O."/>
            <person name="Deal K.R."/>
            <person name="Huo N."/>
            <person name="Zhu T."/>
            <person name="Wang L."/>
            <person name="Wang Y."/>
            <person name="McGuire P.E."/>
            <person name="Liu S."/>
            <person name="Long H."/>
            <person name="Ramasamy R.K."/>
            <person name="Rodriguez J.C."/>
            <person name="Van S.L."/>
            <person name="Yuan L."/>
            <person name="Wang Z."/>
            <person name="Xia Z."/>
            <person name="Xiao L."/>
            <person name="Anderson O.D."/>
            <person name="Ouyang S."/>
            <person name="Liang Y."/>
            <person name="Zimin A.V."/>
            <person name="Pertea G."/>
            <person name="Qi P."/>
            <person name="Bennetzen J.L."/>
            <person name="Dai X."/>
            <person name="Dawson M.W."/>
            <person name="Muller H.G."/>
            <person name="Kugler K."/>
            <person name="Rivarola-Duarte L."/>
            <person name="Spannagl M."/>
            <person name="Mayer K.F.X."/>
            <person name="Lu F.H."/>
            <person name="Bevan M.W."/>
            <person name="Leroy P."/>
            <person name="Li P."/>
            <person name="You F.M."/>
            <person name="Sun Q."/>
            <person name="Liu Z."/>
            <person name="Lyons E."/>
            <person name="Wicker T."/>
            <person name="Salzberg S.L."/>
            <person name="Devos K.M."/>
            <person name="Dvorak J."/>
        </authorList>
    </citation>
    <scope>NUCLEOTIDE SEQUENCE [LARGE SCALE GENOMIC DNA]</scope>
    <source>
        <strain evidence="1">cv. AL8/78</strain>
    </source>
</reference>
<dbReference type="EnsemblPlants" id="AET3Gv20387600.1">
    <property type="protein sequence ID" value="AET3Gv20387600.1"/>
    <property type="gene ID" value="AET3Gv20387600"/>
</dbReference>
<dbReference type="AlphaFoldDB" id="A0A453EL99"/>
<accession>A0A453EL99</accession>
<evidence type="ECO:0000313" key="1">
    <source>
        <dbReference type="EnsemblPlants" id="AET3Gv20387600.1"/>
    </source>
</evidence>
<keyword evidence="2" id="KW-1185">Reference proteome</keyword>